<evidence type="ECO:0000256" key="4">
    <source>
        <dbReference type="SAM" id="SignalP"/>
    </source>
</evidence>
<protein>
    <submittedName>
        <fullName evidence="5">Uncharacterized protein</fullName>
    </submittedName>
</protein>
<sequence length="212" mass="23795">MVEFSKLSHQRETRRDVMPPPPSSACCWLLLLLTLTAGAALAARGTPPTSSKAPPPARCNYAEHACANGRCVPLHKYCDGRDDCGDGSDEPRYCTKCNRTYYGVVGRTYDLELHRPKEDKIPFVCHLTFTAAGGQFGDLIQAICHINMLQFPKNIEPSDSISARTHRYFLTNIFEWARSFAYHNNCRRTSTIPVRRATLFTAVYLDCASRES</sequence>
<dbReference type="InterPro" id="IPR002172">
    <property type="entry name" value="LDrepeatLR_classA_rpt"/>
</dbReference>
<keyword evidence="6" id="KW-1185">Reference proteome</keyword>
<evidence type="ECO:0000313" key="5">
    <source>
        <dbReference type="EMBL" id="CAH1988851.1"/>
    </source>
</evidence>
<comment type="caution">
    <text evidence="5">The sequence shown here is derived from an EMBL/GenBank/DDBJ whole genome shotgun (WGS) entry which is preliminary data.</text>
</comment>
<evidence type="ECO:0000256" key="1">
    <source>
        <dbReference type="ARBA" id="ARBA00023157"/>
    </source>
</evidence>
<dbReference type="InterPro" id="IPR023415">
    <property type="entry name" value="LDLR_class-A_CS"/>
</dbReference>
<name>A0A9P0L941_ACAOB</name>
<gene>
    <name evidence="5" type="ORF">ACAOBT_LOCUS18705</name>
</gene>
<comment type="caution">
    <text evidence="2">Lacks conserved residue(s) required for the propagation of feature annotation.</text>
</comment>
<dbReference type="Gene3D" id="4.10.400.10">
    <property type="entry name" value="Low-density Lipoprotein Receptor"/>
    <property type="match status" value="1"/>
</dbReference>
<dbReference type="Proteomes" id="UP001152888">
    <property type="component" value="Unassembled WGS sequence"/>
</dbReference>
<evidence type="ECO:0000256" key="2">
    <source>
        <dbReference type="PROSITE-ProRule" id="PRU00124"/>
    </source>
</evidence>
<keyword evidence="1 2" id="KW-1015">Disulfide bond</keyword>
<dbReference type="OrthoDB" id="10037824at2759"/>
<reference evidence="5" key="1">
    <citation type="submission" date="2022-03" db="EMBL/GenBank/DDBJ databases">
        <authorList>
            <person name="Sayadi A."/>
        </authorList>
    </citation>
    <scope>NUCLEOTIDE SEQUENCE</scope>
</reference>
<feature type="region of interest" description="Disordered" evidence="3">
    <location>
        <begin position="1"/>
        <end position="20"/>
    </location>
</feature>
<organism evidence="5 6">
    <name type="scientific">Acanthoscelides obtectus</name>
    <name type="common">Bean weevil</name>
    <name type="synonym">Bruchus obtectus</name>
    <dbReference type="NCBI Taxonomy" id="200917"/>
    <lineage>
        <taxon>Eukaryota</taxon>
        <taxon>Metazoa</taxon>
        <taxon>Ecdysozoa</taxon>
        <taxon>Arthropoda</taxon>
        <taxon>Hexapoda</taxon>
        <taxon>Insecta</taxon>
        <taxon>Pterygota</taxon>
        <taxon>Neoptera</taxon>
        <taxon>Endopterygota</taxon>
        <taxon>Coleoptera</taxon>
        <taxon>Polyphaga</taxon>
        <taxon>Cucujiformia</taxon>
        <taxon>Chrysomeloidea</taxon>
        <taxon>Chrysomelidae</taxon>
        <taxon>Bruchinae</taxon>
        <taxon>Bruchini</taxon>
        <taxon>Acanthoscelides</taxon>
    </lineage>
</organism>
<dbReference type="CDD" id="cd00112">
    <property type="entry name" value="LDLa"/>
    <property type="match status" value="1"/>
</dbReference>
<dbReference type="Pfam" id="PF00057">
    <property type="entry name" value="Ldl_recept_a"/>
    <property type="match status" value="1"/>
</dbReference>
<dbReference type="SUPFAM" id="SSF57424">
    <property type="entry name" value="LDL receptor-like module"/>
    <property type="match status" value="1"/>
</dbReference>
<keyword evidence="4" id="KW-0732">Signal</keyword>
<dbReference type="PROSITE" id="PS01209">
    <property type="entry name" value="LDLRA_1"/>
    <property type="match status" value="1"/>
</dbReference>
<evidence type="ECO:0000256" key="3">
    <source>
        <dbReference type="SAM" id="MobiDB-lite"/>
    </source>
</evidence>
<feature type="signal peptide" evidence="4">
    <location>
        <begin position="1"/>
        <end position="42"/>
    </location>
</feature>
<dbReference type="InterPro" id="IPR036055">
    <property type="entry name" value="LDL_receptor-like_sf"/>
</dbReference>
<dbReference type="PROSITE" id="PS50068">
    <property type="entry name" value="LDLRA_2"/>
    <property type="match status" value="1"/>
</dbReference>
<dbReference type="EMBL" id="CAKOFQ010007052">
    <property type="protein sequence ID" value="CAH1988851.1"/>
    <property type="molecule type" value="Genomic_DNA"/>
</dbReference>
<dbReference type="SMART" id="SM00192">
    <property type="entry name" value="LDLa"/>
    <property type="match status" value="1"/>
</dbReference>
<dbReference type="AlphaFoldDB" id="A0A9P0L941"/>
<evidence type="ECO:0000313" key="6">
    <source>
        <dbReference type="Proteomes" id="UP001152888"/>
    </source>
</evidence>
<accession>A0A9P0L941</accession>
<feature type="disulfide bond" evidence="2">
    <location>
        <begin position="66"/>
        <end position="84"/>
    </location>
</feature>
<proteinExistence type="predicted"/>
<feature type="chain" id="PRO_5040213252" evidence="4">
    <location>
        <begin position="43"/>
        <end position="212"/>
    </location>
</feature>
<feature type="disulfide bond" evidence="2">
    <location>
        <begin position="59"/>
        <end position="71"/>
    </location>
</feature>